<comment type="caution">
    <text evidence="1">The sequence shown here is derived from an EMBL/GenBank/DDBJ whole genome shotgun (WGS) entry which is preliminary data.</text>
</comment>
<accession>A0ACC0ZQ47</accession>
<organism evidence="1 2">
    <name type="scientific">Pistacia integerrima</name>
    <dbReference type="NCBI Taxonomy" id="434235"/>
    <lineage>
        <taxon>Eukaryota</taxon>
        <taxon>Viridiplantae</taxon>
        <taxon>Streptophyta</taxon>
        <taxon>Embryophyta</taxon>
        <taxon>Tracheophyta</taxon>
        <taxon>Spermatophyta</taxon>
        <taxon>Magnoliopsida</taxon>
        <taxon>eudicotyledons</taxon>
        <taxon>Gunneridae</taxon>
        <taxon>Pentapetalae</taxon>
        <taxon>rosids</taxon>
        <taxon>malvids</taxon>
        <taxon>Sapindales</taxon>
        <taxon>Anacardiaceae</taxon>
        <taxon>Pistacia</taxon>
    </lineage>
</organism>
<reference evidence="2" key="1">
    <citation type="journal article" date="2023" name="G3 (Bethesda)">
        <title>Genome assembly and association tests identify interacting loci associated with vigor, precocity, and sex in interspecific pistachio rootstocks.</title>
        <authorList>
            <person name="Palmer W."/>
            <person name="Jacygrad E."/>
            <person name="Sagayaradj S."/>
            <person name="Cavanaugh K."/>
            <person name="Han R."/>
            <person name="Bertier L."/>
            <person name="Beede B."/>
            <person name="Kafkas S."/>
            <person name="Golino D."/>
            <person name="Preece J."/>
            <person name="Michelmore R."/>
        </authorList>
    </citation>
    <scope>NUCLEOTIDE SEQUENCE [LARGE SCALE GENOMIC DNA]</scope>
</reference>
<dbReference type="Proteomes" id="UP001163603">
    <property type="component" value="Chromosome 1"/>
</dbReference>
<evidence type="ECO:0000313" key="1">
    <source>
        <dbReference type="EMBL" id="KAJ0054357.1"/>
    </source>
</evidence>
<dbReference type="EMBL" id="CM047736">
    <property type="protein sequence ID" value="KAJ0054357.1"/>
    <property type="molecule type" value="Genomic_DNA"/>
</dbReference>
<evidence type="ECO:0000313" key="2">
    <source>
        <dbReference type="Proteomes" id="UP001163603"/>
    </source>
</evidence>
<protein>
    <submittedName>
        <fullName evidence="1">Uncharacterized protein</fullName>
    </submittedName>
</protein>
<sequence length="1057" mass="116680">MEALKENSLEIEIGSSVESFQKFLESQRELFHSQIDQLQNVVVTQCRLTGVNPLSQEMAAGALSIKIGKRPRDLINPKAVKYMQTVFSVKDAISKKESREISAQFGVTVTQVKDFFNSQRSRVRKLVRLSREKAIRSHVQKDPHGDGMQISSDAMIPIGPVPLNSTGPTSVINIDPVPLNSIGAPIVEEGPSCSGQDDSLVGIDDVDKHFVDNVFSLMRKEETFSGQMKLMEWILQIDNSSVLFWFLTQGGVMILATWLIQAADEEQTSVLVVILKVLSHLPLHKALPEHMSAILQSVNRLRFYGASDISHRARILLSKWSKMFARRQAVKKHNGTKSSTDVHNDIGEIMADESWQSKTDAPEAILAPESLENLRKLESPQALKLLTASSDDSARKNILGVSSSLTDNRERRKTQFVEQPGQKVAGRSPQATRAAPLSQGRPMSADDIQKAKLRAQYMQNKYGKAASTSNESSEVNTEGLNKSTNALASSTSPVLKVHGRPKTEEQKKPVIPHSKISGRLEVPLDPKQKMDIKEPLQEKCKRVQIPWQTPPEVQLNEVWRVGGGENSKEVEVQKNRNHREKETIYHTIQEIPSNPKEPWDLEMDYDDSLTPEIPTEQPPDADTGDTQATDSVIGNSAAPSVPMPSQVVNGSTTEPDLELLAVLLKNPELVFALTSGQAGNLSSEDTVRLLDMIKTGGSGLAGNLNGIGGQVEDKVEVSLPSPTPSSNPIPGTSGWRQEVGNPFRRQSTMGSSVAYATPDVVSTTSLNEKLPTNNLVRSGISAMNMAMPPQPTSLPSLSQQVPGATMRPSLHLTNAISPENLHPSLHQTLPTNSSIILTQSSEIGLTMKNLPISNTCLPNISAAAGPSMRVEHINNLKVAAMPINAPERQPTSYPMSSLMPTQTRSHKQPQQPLMSDHRHVTPQYTSTSTSRLPIGNVGPVSDSWRASQYVATNPRYQANQNNYNASYGGPVQQPQLLSGPHREGNKYVGNDGFESWSPENSPTRQPEYMSRRNLQEPNMNSGWSYRPDRSRQWNSSGYEEVRDHNKYGDRNWRDRRR</sequence>
<gene>
    <name evidence="1" type="ORF">Pint_01030</name>
</gene>
<name>A0ACC0ZQ47_9ROSI</name>
<proteinExistence type="predicted"/>
<keyword evidence="2" id="KW-1185">Reference proteome</keyword>